<gene>
    <name evidence="1" type="ORF">AZOBR_p350081</name>
</gene>
<evidence type="ECO:0000313" key="1">
    <source>
        <dbReference type="EMBL" id="CCD03065.1"/>
    </source>
</evidence>
<keyword evidence="1" id="KW-0614">Plasmid</keyword>
<dbReference type="KEGG" id="abs:AZOBR_p350081"/>
<protein>
    <submittedName>
        <fullName evidence="1">Uncharacterized protein</fullName>
    </submittedName>
</protein>
<dbReference type="AlphaFoldDB" id="A0A9P1K019"/>
<sequence>MARRPWRRFVGIVRALKQRFRRGRFCAAHTLPERRLGPGRLHDALEMLPGCPLAWFTTLRPSRRLWMESDRGGVIVPEDSLPINTTENRFGIVGPSSLPRS</sequence>
<dbReference type="EMBL" id="HE577330">
    <property type="protein sequence ID" value="CCD03065.1"/>
    <property type="molecule type" value="Genomic_DNA"/>
</dbReference>
<name>A0A9P1K019_9PROT</name>
<dbReference type="Proteomes" id="UP000007319">
    <property type="component" value="Plasmid AZOBR_p3"/>
</dbReference>
<reference evidence="1 2" key="1">
    <citation type="journal article" date="2011" name="PLoS Genet.">
        <title>Azospirillum genomes reveal transition of bacteria from aquatic to terrestrial environments.</title>
        <authorList>
            <person name="Wisniewski-Dye F."/>
            <person name="Borziak K."/>
            <person name="Khalsa-Moyers G."/>
            <person name="Alexandre G."/>
            <person name="Sukharnikov L.O."/>
            <person name="Wuichet K."/>
            <person name="Hurst G.B."/>
            <person name="McDonald W.H."/>
            <person name="Robertson J.S."/>
            <person name="Barbe V."/>
            <person name="Calteau A."/>
            <person name="Rouy Z."/>
            <person name="Mangenot S."/>
            <person name="Prigent-Combaret C."/>
            <person name="Normand P."/>
            <person name="Boyer M."/>
            <person name="Siguier P."/>
            <person name="Dessaux Y."/>
            <person name="Elmerich C."/>
            <person name="Condemine G."/>
            <person name="Krishnen G."/>
            <person name="Kennedy I."/>
            <person name="Paterson A.H."/>
            <person name="Gonzalez V."/>
            <person name="Mavingui P."/>
            <person name="Zhulin I.B."/>
        </authorList>
    </citation>
    <scope>NUCLEOTIDE SEQUENCE [LARGE SCALE GENOMIC DNA]</scope>
    <source>
        <strain evidence="1 2">Sp245</strain>
    </source>
</reference>
<keyword evidence="2" id="KW-1185">Reference proteome</keyword>
<organism evidence="1 2">
    <name type="scientific">Azospirillum baldaniorum</name>
    <dbReference type="NCBI Taxonomy" id="1064539"/>
    <lineage>
        <taxon>Bacteria</taxon>
        <taxon>Pseudomonadati</taxon>
        <taxon>Pseudomonadota</taxon>
        <taxon>Alphaproteobacteria</taxon>
        <taxon>Rhodospirillales</taxon>
        <taxon>Azospirillaceae</taxon>
        <taxon>Azospirillum</taxon>
    </lineage>
</organism>
<proteinExistence type="predicted"/>
<evidence type="ECO:0000313" key="2">
    <source>
        <dbReference type="Proteomes" id="UP000007319"/>
    </source>
</evidence>
<accession>A0A9P1K019</accession>
<geneLocation type="plasmid" evidence="1 2">
    <name>AZOBR_p3</name>
</geneLocation>